<accession>A0ABP9ZV04</accession>
<evidence type="ECO:0000313" key="7">
    <source>
        <dbReference type="Proteomes" id="UP001481413"/>
    </source>
</evidence>
<dbReference type="Proteomes" id="UP001481413">
    <property type="component" value="Unassembled WGS sequence"/>
</dbReference>
<evidence type="ECO:0000256" key="1">
    <source>
        <dbReference type="ARBA" id="ARBA00022679"/>
    </source>
</evidence>
<dbReference type="InterPro" id="IPR026590">
    <property type="entry name" value="Ssirtuin_cat_dom"/>
</dbReference>
<evidence type="ECO:0000259" key="5">
    <source>
        <dbReference type="PROSITE" id="PS50305"/>
    </source>
</evidence>
<feature type="binding site" evidence="3">
    <location>
        <position position="62"/>
    </location>
    <ligand>
        <name>substrate</name>
    </ligand>
</feature>
<feature type="binding site" evidence="3">
    <location>
        <position position="59"/>
    </location>
    <ligand>
        <name>substrate</name>
    </ligand>
</feature>
<dbReference type="Pfam" id="PF02146">
    <property type="entry name" value="SIR2"/>
    <property type="match status" value="1"/>
</dbReference>
<feature type="binding site" evidence="3">
    <location>
        <begin position="204"/>
        <end position="206"/>
    </location>
    <ligand>
        <name>NAD(+)</name>
        <dbReference type="ChEBI" id="CHEBI:57540"/>
    </ligand>
</feature>
<feature type="binding site" evidence="3">
    <location>
        <position position="222"/>
    </location>
    <ligand>
        <name>NAD(+)</name>
        <dbReference type="ChEBI" id="CHEBI:57540"/>
    </ligand>
</feature>
<evidence type="ECO:0000256" key="2">
    <source>
        <dbReference type="ARBA" id="ARBA00023027"/>
    </source>
</evidence>
<dbReference type="InterPro" id="IPR029035">
    <property type="entry name" value="DHS-like_NAD/FAD-binding_dom"/>
</dbReference>
<dbReference type="PANTHER" id="PTHR11085">
    <property type="entry name" value="NAD-DEPENDENT PROTEIN DEACYLASE SIRTUIN-5, MITOCHONDRIAL-RELATED"/>
    <property type="match status" value="1"/>
</dbReference>
<keyword evidence="3" id="KW-0963">Cytoplasm</keyword>
<dbReference type="PANTHER" id="PTHR11085:SF4">
    <property type="entry name" value="NAD-DEPENDENT PROTEIN DEACYLASE"/>
    <property type="match status" value="1"/>
</dbReference>
<sequence>MTDRAPHQRIVVLTGAGISAESGINTFRDNGGLWENHRLEDVATPEAFSRDPALVQRFYNLRRAQLNSVTYNAAHKALAEFERSFHGEFLLVTQNVDHLHRLSGSQNLIHMHGELRKSRCTTTNLVYDQLDDIDVHTHCDCCNTPTLRPHIVWFGEMPLLMDDIYAALEQCDLFISIGTSGNVYPAAGFVEVANSVGARTVEINLEPSRGVTLFHEAYQGPASVAVPEFLSNL</sequence>
<dbReference type="InterPro" id="IPR050134">
    <property type="entry name" value="NAD-dep_sirtuin_deacylases"/>
</dbReference>
<keyword evidence="1" id="KW-0808">Transferase</keyword>
<keyword evidence="2 3" id="KW-0520">NAD</keyword>
<keyword evidence="3" id="KW-0862">Zinc</keyword>
<keyword evidence="3" id="KW-0479">Metal-binding</keyword>
<evidence type="ECO:0000256" key="4">
    <source>
        <dbReference type="PROSITE-ProRule" id="PRU00236"/>
    </source>
</evidence>
<organism evidence="6 7">
    <name type="scientific">Thalassolituus maritimus</name>
    <dbReference type="NCBI Taxonomy" id="484498"/>
    <lineage>
        <taxon>Bacteria</taxon>
        <taxon>Pseudomonadati</taxon>
        <taxon>Pseudomonadota</taxon>
        <taxon>Gammaproteobacteria</taxon>
        <taxon>Oceanospirillales</taxon>
        <taxon>Oceanospirillaceae</taxon>
        <taxon>Thalassolituus</taxon>
    </lineage>
</organism>
<proteinExistence type="inferred from homology"/>
<comment type="domain">
    <text evidence="3">2 residues (Tyr-59 and Arg-62) present in a large hydrophobic pocket are probably involved in substrate specificity. They are important for desuccinylation activity, but dispensable for deacetylation activity.</text>
</comment>
<dbReference type="EMBL" id="BAABWH010000001">
    <property type="protein sequence ID" value="GAA6143932.1"/>
    <property type="molecule type" value="Genomic_DNA"/>
</dbReference>
<evidence type="ECO:0000256" key="3">
    <source>
        <dbReference type="HAMAP-Rule" id="MF_01121"/>
    </source>
</evidence>
<feature type="binding site" evidence="3">
    <location>
        <begin position="15"/>
        <end position="34"/>
    </location>
    <ligand>
        <name>NAD(+)</name>
        <dbReference type="ChEBI" id="CHEBI:57540"/>
    </ligand>
</feature>
<comment type="cofactor">
    <cofactor evidence="3">
        <name>Zn(2+)</name>
        <dbReference type="ChEBI" id="CHEBI:29105"/>
    </cofactor>
    <text evidence="3">Binds 1 zinc ion per subunit.</text>
</comment>
<comment type="catalytic activity">
    <reaction evidence="3">
        <text>N(6)-acetyl-L-lysyl-[protein] + NAD(+) + H2O = 2''-O-acetyl-ADP-D-ribose + nicotinamide + L-lysyl-[protein]</text>
        <dbReference type="Rhea" id="RHEA:43636"/>
        <dbReference type="Rhea" id="RHEA-COMP:9752"/>
        <dbReference type="Rhea" id="RHEA-COMP:10731"/>
        <dbReference type="ChEBI" id="CHEBI:15377"/>
        <dbReference type="ChEBI" id="CHEBI:17154"/>
        <dbReference type="ChEBI" id="CHEBI:29969"/>
        <dbReference type="ChEBI" id="CHEBI:57540"/>
        <dbReference type="ChEBI" id="CHEBI:61930"/>
        <dbReference type="ChEBI" id="CHEBI:83767"/>
        <dbReference type="EC" id="2.3.1.286"/>
    </reaction>
</comment>
<comment type="caution">
    <text evidence="6">The sequence shown here is derived from an EMBL/GenBank/DDBJ whole genome shotgun (WGS) entry which is preliminary data.</text>
</comment>
<dbReference type="NCBIfam" id="NF001755">
    <property type="entry name" value="PRK00481.1-5"/>
    <property type="match status" value="1"/>
</dbReference>
<dbReference type="InterPro" id="IPR026591">
    <property type="entry name" value="Sirtuin_cat_small_dom_sf"/>
</dbReference>
<dbReference type="HAMAP" id="MF_01121">
    <property type="entry name" value="Sirtuin_ClassIII"/>
    <property type="match status" value="1"/>
</dbReference>
<feature type="domain" description="Deacetylase sirtuin-type" evidence="5">
    <location>
        <begin position="1"/>
        <end position="233"/>
    </location>
</feature>
<feature type="binding site" evidence="3">
    <location>
        <position position="120"/>
    </location>
    <ligand>
        <name>Zn(2+)</name>
        <dbReference type="ChEBI" id="CHEBI:29105"/>
    </ligand>
</feature>
<dbReference type="SUPFAM" id="SSF52467">
    <property type="entry name" value="DHS-like NAD/FAD-binding domain"/>
    <property type="match status" value="1"/>
</dbReference>
<comment type="catalytic activity">
    <reaction evidence="3">
        <text>N(6)-succinyl-L-lysyl-[protein] + NAD(+) + H2O = 2''-O-succinyl-ADP-D-ribose + nicotinamide + L-lysyl-[protein]</text>
        <dbReference type="Rhea" id="RHEA:47668"/>
        <dbReference type="Rhea" id="RHEA-COMP:9752"/>
        <dbReference type="Rhea" id="RHEA-COMP:11877"/>
        <dbReference type="ChEBI" id="CHEBI:15377"/>
        <dbReference type="ChEBI" id="CHEBI:17154"/>
        <dbReference type="ChEBI" id="CHEBI:29969"/>
        <dbReference type="ChEBI" id="CHEBI:57540"/>
        <dbReference type="ChEBI" id="CHEBI:87830"/>
        <dbReference type="ChEBI" id="CHEBI:87832"/>
    </reaction>
</comment>
<dbReference type="InterPro" id="IPR027546">
    <property type="entry name" value="Sirtuin_class_III"/>
</dbReference>
<reference evidence="6 7" key="1">
    <citation type="submission" date="2024-04" db="EMBL/GenBank/DDBJ databases">
        <title>Draft genome sequence of Thalassolituus maritimus NBRC 116585.</title>
        <authorList>
            <person name="Miyakawa T."/>
            <person name="Kusuya Y."/>
            <person name="Miura T."/>
        </authorList>
    </citation>
    <scope>NUCLEOTIDE SEQUENCE [LARGE SCALE GENOMIC DNA]</scope>
    <source>
        <strain evidence="6 7">5NW40-0001</strain>
    </source>
</reference>
<gene>
    <name evidence="3 6" type="primary">cobB</name>
    <name evidence="6" type="ORF">NBRC116585_00490</name>
</gene>
<dbReference type="EC" id="2.3.1.286" evidence="3"/>
<dbReference type="CDD" id="cd01412">
    <property type="entry name" value="SIRT5_Af1_CobB"/>
    <property type="match status" value="1"/>
</dbReference>
<comment type="similarity">
    <text evidence="3">Belongs to the sirtuin family. Class III subfamily.</text>
</comment>
<keyword evidence="7" id="KW-1185">Reference proteome</keyword>
<comment type="subcellular location">
    <subcellularLocation>
        <location evidence="3">Cytoplasm</location>
    </subcellularLocation>
</comment>
<feature type="active site" description="Proton acceptor" evidence="3">
    <location>
        <position position="112"/>
    </location>
</feature>
<dbReference type="RefSeq" id="WP_353292886.1">
    <property type="nucleotide sequence ID" value="NZ_BAABWH010000001.1"/>
</dbReference>
<comment type="caution">
    <text evidence="3 4">Lacks conserved residue(s) required for the propagation of feature annotation.</text>
</comment>
<dbReference type="Gene3D" id="3.30.1600.10">
    <property type="entry name" value="SIR2/SIRT2 'Small Domain"/>
    <property type="match status" value="1"/>
</dbReference>
<protein>
    <recommendedName>
        <fullName evidence="3">NAD-dependent protein deacylase</fullName>
        <ecNumber evidence="3">2.3.1.286</ecNumber>
    </recommendedName>
    <alternativeName>
        <fullName evidence="3">Regulatory protein SIR2 homolog</fullName>
    </alternativeName>
</protein>
<dbReference type="InterPro" id="IPR003000">
    <property type="entry name" value="Sirtuin"/>
</dbReference>
<evidence type="ECO:0000313" key="6">
    <source>
        <dbReference type="EMBL" id="GAA6143932.1"/>
    </source>
</evidence>
<feature type="binding site" evidence="3">
    <location>
        <begin position="178"/>
        <end position="180"/>
    </location>
    <ligand>
        <name>NAD(+)</name>
        <dbReference type="ChEBI" id="CHEBI:57540"/>
    </ligand>
</feature>
<dbReference type="PROSITE" id="PS50305">
    <property type="entry name" value="SIRTUIN"/>
    <property type="match status" value="1"/>
</dbReference>
<feature type="binding site" evidence="3">
    <location>
        <begin position="94"/>
        <end position="97"/>
    </location>
    <ligand>
        <name>NAD(+)</name>
        <dbReference type="ChEBI" id="CHEBI:57540"/>
    </ligand>
</feature>
<name>A0ABP9ZV04_9GAMM</name>
<feature type="binding site" evidence="3">
    <location>
        <position position="139"/>
    </location>
    <ligand>
        <name>Zn(2+)</name>
        <dbReference type="ChEBI" id="CHEBI:29105"/>
    </ligand>
</feature>
<comment type="function">
    <text evidence="3">NAD-dependent lysine deacetylase and desuccinylase that specifically removes acetyl and succinyl groups on target proteins. Modulates the activities of several proteins which are inactive in their acylated form.</text>
</comment>
<dbReference type="Gene3D" id="3.40.50.1220">
    <property type="entry name" value="TPP-binding domain"/>
    <property type="match status" value="1"/>
</dbReference>